<dbReference type="PROSITE" id="PS50082">
    <property type="entry name" value="WD_REPEATS_2"/>
    <property type="match status" value="5"/>
</dbReference>
<evidence type="ECO:0000313" key="13">
    <source>
        <dbReference type="RefSeq" id="XP_030766678.1"/>
    </source>
</evidence>
<dbReference type="InParanoid" id="A0A6J2YRH7"/>
<organism evidence="12 13">
    <name type="scientific">Sitophilus oryzae</name>
    <name type="common">Rice weevil</name>
    <name type="synonym">Curculio oryzae</name>
    <dbReference type="NCBI Taxonomy" id="7048"/>
    <lineage>
        <taxon>Eukaryota</taxon>
        <taxon>Metazoa</taxon>
        <taxon>Ecdysozoa</taxon>
        <taxon>Arthropoda</taxon>
        <taxon>Hexapoda</taxon>
        <taxon>Insecta</taxon>
        <taxon>Pterygota</taxon>
        <taxon>Neoptera</taxon>
        <taxon>Endopterygota</taxon>
        <taxon>Coleoptera</taxon>
        <taxon>Polyphaga</taxon>
        <taxon>Cucujiformia</taxon>
        <taxon>Curculionidae</taxon>
        <taxon>Dryophthorinae</taxon>
        <taxon>Sitophilus</taxon>
    </lineage>
</organism>
<evidence type="ECO:0000256" key="8">
    <source>
        <dbReference type="ARBA" id="ARBA00022694"/>
    </source>
</evidence>
<evidence type="ECO:0000256" key="4">
    <source>
        <dbReference type="ARBA" id="ARBA00005881"/>
    </source>
</evidence>
<evidence type="ECO:0000256" key="11">
    <source>
        <dbReference type="PROSITE-ProRule" id="PRU00221"/>
    </source>
</evidence>
<keyword evidence="8" id="KW-0819">tRNA processing</keyword>
<comment type="pathway">
    <text evidence="3">tRNA modification; 5-methoxycarbonylmethyl-2-thiouridine-tRNA biosynthesis.</text>
</comment>
<sequence>MHFKNSYISSNCNPVPTTALDCSYKNIIAYGSCNAVLVYDPQYGSGGKVIYTLVGHSNRVNSVRWIRGSIPDKSQELISGASDGNIIVWTFKNDKYHSAYLYDKELPKTLSVNIVDGYYKDHSTVVCNAVIDDNSIRIWRREFSDDFQLQQRFLFGSNNPRICVGLRIGIFSDNNLIISCGLDNSKIELLVEQNKTWTVLDRLSGHDDWVIGLDFYTEDNGDLLLASSSQDSSIRIWRLTLKDNSLTVYLESVLSGHEGWVYSVNWSQKYKQLLSASIDKSMIIWEFDSNSGLWMEKIRVGEVGGNTLGFGSGLFNSTSEEIIAYSYHGAFHIWTKNAQDLWDSMVTVGGHFDEVVDLSWDPKGDFLYSVSSDQTARIHAPYQKLKKDVTWHEIARPQVHGYDLSSIAVISRYMYASGAEEKVIRVFEAPETYINNLNRICQLEEEGRDISSVPKGASVPSLGLSNKAVYTEDNIDDTLPIDNKNPYPEESHFVAQVLSEPPTEEVLLQNTLWPEIQKLYGHGYEIFSLAASPDGKYLASACKSTKLQHAAIFIWDTSNWEQIQSLQSHNLTVVQMQFSPDSQNLLSVSRDRRWSLFSKNGTGLFDLVSTTNKETGVHTRIIWTCAWTHDSQYFATGSRDGKLVLWHKNVQLESVPPLGQVRQATSPLEFPNESVTAVAFGPGFLEEAYIVAVGFENGTIDLFKITNLTFDKIGHLSTEFAHHLTVRKLVFRPQFGEAGQKKDANSKILQLASCSNDHSVRIYDITV</sequence>
<dbReference type="PROSITE" id="PS00678">
    <property type="entry name" value="WD_REPEATS_1"/>
    <property type="match status" value="1"/>
</dbReference>
<name>A0A6J2YRH7_SITOR</name>
<dbReference type="Gene3D" id="2.130.10.10">
    <property type="entry name" value="YVTN repeat-like/Quinoprotein amine dehydrogenase"/>
    <property type="match status" value="4"/>
</dbReference>
<feature type="repeat" description="WD" evidence="11">
    <location>
        <begin position="348"/>
        <end position="378"/>
    </location>
</feature>
<evidence type="ECO:0000256" key="10">
    <source>
        <dbReference type="ARBA" id="ARBA00023242"/>
    </source>
</evidence>
<dbReference type="KEGG" id="soy:115890551"/>
<dbReference type="FunFam" id="2.130.10.10:FF:000400">
    <property type="entry name" value="Elongator acetyltransferase complex subunit 2"/>
    <property type="match status" value="1"/>
</dbReference>
<dbReference type="SUPFAM" id="SSF50978">
    <property type="entry name" value="WD40 repeat-like"/>
    <property type="match status" value="3"/>
</dbReference>
<keyword evidence="12" id="KW-1185">Reference proteome</keyword>
<evidence type="ECO:0000256" key="5">
    <source>
        <dbReference type="ARBA" id="ARBA00020267"/>
    </source>
</evidence>
<evidence type="ECO:0000256" key="2">
    <source>
        <dbReference type="ARBA" id="ARBA00004496"/>
    </source>
</evidence>
<feature type="repeat" description="WD" evidence="11">
    <location>
        <begin position="53"/>
        <end position="99"/>
    </location>
</feature>
<dbReference type="InterPro" id="IPR019775">
    <property type="entry name" value="WD40_repeat_CS"/>
</dbReference>
<dbReference type="AlphaFoldDB" id="A0A6J2YRH7"/>
<dbReference type="PANTHER" id="PTHR44111:SF1">
    <property type="entry name" value="ELONGATOR COMPLEX PROTEIN 2"/>
    <property type="match status" value="1"/>
</dbReference>
<dbReference type="InterPro" id="IPR037289">
    <property type="entry name" value="Elp2"/>
</dbReference>
<keyword evidence="10" id="KW-0539">Nucleus</keyword>
<dbReference type="RefSeq" id="XP_030766678.1">
    <property type="nucleotide sequence ID" value="XM_030910818.1"/>
</dbReference>
<dbReference type="OrthoDB" id="27911at2759"/>
<evidence type="ECO:0000256" key="6">
    <source>
        <dbReference type="ARBA" id="ARBA00022490"/>
    </source>
</evidence>
<dbReference type="PANTHER" id="PTHR44111">
    <property type="entry name" value="ELONGATOR COMPLEX PROTEIN 2"/>
    <property type="match status" value="1"/>
</dbReference>
<dbReference type="InterPro" id="IPR036322">
    <property type="entry name" value="WD40_repeat_dom_sf"/>
</dbReference>
<dbReference type="Pfam" id="PF00400">
    <property type="entry name" value="WD40"/>
    <property type="match status" value="7"/>
</dbReference>
<evidence type="ECO:0000256" key="1">
    <source>
        <dbReference type="ARBA" id="ARBA00004123"/>
    </source>
</evidence>
<dbReference type="InterPro" id="IPR015943">
    <property type="entry name" value="WD40/YVTN_repeat-like_dom_sf"/>
</dbReference>
<dbReference type="GO" id="GO:0005737">
    <property type="term" value="C:cytoplasm"/>
    <property type="evidence" value="ECO:0007669"/>
    <property type="project" value="UniProtKB-SubCell"/>
</dbReference>
<keyword evidence="9" id="KW-0677">Repeat</keyword>
<dbReference type="InterPro" id="IPR001680">
    <property type="entry name" value="WD40_rpt"/>
</dbReference>
<dbReference type="GO" id="GO:0002098">
    <property type="term" value="P:tRNA wobble uridine modification"/>
    <property type="evidence" value="ECO:0007669"/>
    <property type="project" value="InterPro"/>
</dbReference>
<dbReference type="CTD" id="55250"/>
<dbReference type="SMART" id="SM00320">
    <property type="entry name" value="WD40"/>
    <property type="match status" value="9"/>
</dbReference>
<dbReference type="GO" id="GO:0033588">
    <property type="term" value="C:elongator holoenzyme complex"/>
    <property type="evidence" value="ECO:0007669"/>
    <property type="project" value="InterPro"/>
</dbReference>
<dbReference type="GO" id="GO:0005634">
    <property type="term" value="C:nucleus"/>
    <property type="evidence" value="ECO:0007669"/>
    <property type="project" value="UniProtKB-SubCell"/>
</dbReference>
<reference evidence="13" key="1">
    <citation type="submission" date="2025-08" db="UniProtKB">
        <authorList>
            <consortium name="RefSeq"/>
        </authorList>
    </citation>
    <scope>IDENTIFICATION</scope>
    <source>
        <tissue evidence="13">Gonads</tissue>
    </source>
</reference>
<feature type="repeat" description="WD" evidence="11">
    <location>
        <begin position="254"/>
        <end position="295"/>
    </location>
</feature>
<comment type="subcellular location">
    <subcellularLocation>
        <location evidence="2">Cytoplasm</location>
    </subcellularLocation>
    <subcellularLocation>
        <location evidence="1">Nucleus</location>
    </subcellularLocation>
</comment>
<evidence type="ECO:0000256" key="3">
    <source>
        <dbReference type="ARBA" id="ARBA00005043"/>
    </source>
</evidence>
<dbReference type="Proteomes" id="UP000504635">
    <property type="component" value="Unplaced"/>
</dbReference>
<evidence type="ECO:0000256" key="7">
    <source>
        <dbReference type="ARBA" id="ARBA00022574"/>
    </source>
</evidence>
<feature type="repeat" description="WD" evidence="11">
    <location>
        <begin position="203"/>
        <end position="247"/>
    </location>
</feature>
<protein>
    <recommendedName>
        <fullName evidence="5">Elongator complex protein 2</fullName>
    </recommendedName>
</protein>
<proteinExistence type="inferred from homology"/>
<keyword evidence="7 11" id="KW-0853">WD repeat</keyword>
<feature type="repeat" description="WD" evidence="11">
    <location>
        <begin position="615"/>
        <end position="646"/>
    </location>
</feature>
<dbReference type="FunCoup" id="A0A6J2YRH7">
    <property type="interactions" value="1351"/>
</dbReference>
<comment type="similarity">
    <text evidence="4">Belongs to the WD repeat ELP2 family.</text>
</comment>
<evidence type="ECO:0000256" key="9">
    <source>
        <dbReference type="ARBA" id="ARBA00022737"/>
    </source>
</evidence>
<dbReference type="GeneID" id="115890551"/>
<keyword evidence="6" id="KW-0963">Cytoplasm</keyword>
<gene>
    <name evidence="13" type="primary">LOC115890551</name>
</gene>
<evidence type="ECO:0000313" key="12">
    <source>
        <dbReference type="Proteomes" id="UP000504635"/>
    </source>
</evidence>
<dbReference type="PROSITE" id="PS50294">
    <property type="entry name" value="WD_REPEATS_REGION"/>
    <property type="match status" value="2"/>
</dbReference>
<accession>A0A6J2YRH7</accession>
<dbReference type="UniPathway" id="UPA00988"/>